<feature type="region of interest" description="Disordered" evidence="2">
    <location>
        <begin position="1"/>
        <end position="22"/>
    </location>
</feature>
<dbReference type="Proteomes" id="UP000270296">
    <property type="component" value="Unassembled WGS sequence"/>
</dbReference>
<keyword evidence="1" id="KW-0175">Coiled coil</keyword>
<feature type="compositionally biased region" description="Basic residues" evidence="2">
    <location>
        <begin position="9"/>
        <end position="18"/>
    </location>
</feature>
<protein>
    <submittedName>
        <fullName evidence="5">Lzipper-MIP1 domain-containing protein</fullName>
    </submittedName>
</protein>
<dbReference type="Gene3D" id="1.20.5.1000">
    <property type="entry name" value="arf6 gtpase in complex with a specific effector, jip4"/>
    <property type="match status" value="1"/>
</dbReference>
<evidence type="ECO:0000256" key="1">
    <source>
        <dbReference type="SAM" id="Coils"/>
    </source>
</evidence>
<evidence type="ECO:0000313" key="4">
    <source>
        <dbReference type="Proteomes" id="UP000270296"/>
    </source>
</evidence>
<evidence type="ECO:0000256" key="2">
    <source>
        <dbReference type="SAM" id="MobiDB-lite"/>
    </source>
</evidence>
<reference evidence="3 4" key="2">
    <citation type="submission" date="2018-11" db="EMBL/GenBank/DDBJ databases">
        <authorList>
            <consortium name="Pathogen Informatics"/>
        </authorList>
    </citation>
    <scope>NUCLEOTIDE SEQUENCE [LARGE SCALE GENOMIC DNA]</scope>
</reference>
<reference evidence="5" key="1">
    <citation type="submission" date="2016-06" db="UniProtKB">
        <authorList>
            <consortium name="WormBaseParasite"/>
        </authorList>
    </citation>
    <scope>IDENTIFICATION</scope>
</reference>
<gene>
    <name evidence="3" type="ORF">SBAD_LOCUS9012</name>
</gene>
<dbReference type="EMBL" id="UZAM01012208">
    <property type="protein sequence ID" value="VDP20627.1"/>
    <property type="molecule type" value="Genomic_DNA"/>
</dbReference>
<dbReference type="SUPFAM" id="SSF90257">
    <property type="entry name" value="Myosin rod fragments"/>
    <property type="match status" value="1"/>
</dbReference>
<dbReference type="WBParaSite" id="SBAD_0000933801-mRNA-1">
    <property type="protein sequence ID" value="SBAD_0000933801-mRNA-1"/>
    <property type="gene ID" value="SBAD_0000933801"/>
</dbReference>
<accession>A0A183IZG4</accession>
<keyword evidence="4" id="KW-1185">Reference proteome</keyword>
<name>A0A183IZG4_9BILA</name>
<evidence type="ECO:0000313" key="3">
    <source>
        <dbReference type="EMBL" id="VDP20627.1"/>
    </source>
</evidence>
<sequence length="167" mass="20138">MESIDQHITRIHGRKRSYGRNDRGPRRCTFFDRSLEKEERWQVKLQEWSSRLQVLMDNEQKLFSEIRYLQRERNDLKDKVNALAADKQGLQKKCRELEKELFELREQLDSKTKQWSICHRCSNIFMPNVPPECEKKYAFSPNGLRNELEALRMEVSQLRQSLHLQTN</sequence>
<evidence type="ECO:0000313" key="5">
    <source>
        <dbReference type="WBParaSite" id="SBAD_0000933801-mRNA-1"/>
    </source>
</evidence>
<organism evidence="5">
    <name type="scientific">Soboliphyme baturini</name>
    <dbReference type="NCBI Taxonomy" id="241478"/>
    <lineage>
        <taxon>Eukaryota</taxon>
        <taxon>Metazoa</taxon>
        <taxon>Ecdysozoa</taxon>
        <taxon>Nematoda</taxon>
        <taxon>Enoplea</taxon>
        <taxon>Dorylaimia</taxon>
        <taxon>Dioctophymatida</taxon>
        <taxon>Dioctophymatoidea</taxon>
        <taxon>Soboliphymatidae</taxon>
        <taxon>Soboliphyme</taxon>
    </lineage>
</organism>
<dbReference type="AlphaFoldDB" id="A0A183IZG4"/>
<feature type="coiled-coil region" evidence="1">
    <location>
        <begin position="66"/>
        <end position="114"/>
    </location>
</feature>
<dbReference type="OrthoDB" id="10030037at2759"/>
<proteinExistence type="predicted"/>